<name>A0AAJ6YTF1_9HYME</name>
<feature type="compositionally biased region" description="Low complexity" evidence="1">
    <location>
        <begin position="98"/>
        <end position="111"/>
    </location>
</feature>
<dbReference type="GeneID" id="105367172"/>
<protein>
    <submittedName>
        <fullName evidence="3">Mediator of RNA polymerase II transcription subunit 12</fullName>
    </submittedName>
</protein>
<gene>
    <name evidence="3" type="primary">LOC105367172</name>
</gene>
<feature type="compositionally biased region" description="Pro residues" evidence="1">
    <location>
        <begin position="55"/>
        <end position="67"/>
    </location>
</feature>
<feature type="non-terminal residue" evidence="3">
    <location>
        <position position="111"/>
    </location>
</feature>
<dbReference type="AlphaFoldDB" id="A0AAJ6YTF1"/>
<feature type="region of interest" description="Disordered" evidence="1">
    <location>
        <begin position="52"/>
        <end position="111"/>
    </location>
</feature>
<evidence type="ECO:0000256" key="1">
    <source>
        <dbReference type="SAM" id="MobiDB-lite"/>
    </source>
</evidence>
<dbReference type="RefSeq" id="XP_011504103.1">
    <property type="nucleotide sequence ID" value="XM_011505801.1"/>
</dbReference>
<feature type="compositionally biased region" description="Basic residues" evidence="1">
    <location>
        <begin position="81"/>
        <end position="97"/>
    </location>
</feature>
<organism evidence="2 3">
    <name type="scientific">Ceratosolen solmsi marchali</name>
    <dbReference type="NCBI Taxonomy" id="326594"/>
    <lineage>
        <taxon>Eukaryota</taxon>
        <taxon>Metazoa</taxon>
        <taxon>Ecdysozoa</taxon>
        <taxon>Arthropoda</taxon>
        <taxon>Hexapoda</taxon>
        <taxon>Insecta</taxon>
        <taxon>Pterygota</taxon>
        <taxon>Neoptera</taxon>
        <taxon>Endopterygota</taxon>
        <taxon>Hymenoptera</taxon>
        <taxon>Apocrita</taxon>
        <taxon>Proctotrupomorpha</taxon>
        <taxon>Chalcidoidea</taxon>
        <taxon>Agaonidae</taxon>
        <taxon>Agaoninae</taxon>
        <taxon>Ceratosolen</taxon>
    </lineage>
</organism>
<sequence>DVWQYEAMCALSSCDPILGIACSVPLTKGDHFGMRDGTVLCRMHYEMGAELHPSQSPPVPVYPPGPHYPGQSFPSSEFLHAHHPHHLHHHSHIHRPIHPNQQQQQQQQQQQ</sequence>
<evidence type="ECO:0000313" key="2">
    <source>
        <dbReference type="Proteomes" id="UP000695007"/>
    </source>
</evidence>
<dbReference type="KEGG" id="csol:105367172"/>
<accession>A0AAJ6YTF1</accession>
<keyword evidence="2" id="KW-1185">Reference proteome</keyword>
<dbReference type="Proteomes" id="UP000695007">
    <property type="component" value="Unplaced"/>
</dbReference>
<feature type="non-terminal residue" evidence="3">
    <location>
        <position position="1"/>
    </location>
</feature>
<evidence type="ECO:0000313" key="3">
    <source>
        <dbReference type="RefSeq" id="XP_011504103.1"/>
    </source>
</evidence>
<proteinExistence type="predicted"/>
<reference evidence="3" key="1">
    <citation type="submission" date="2025-08" db="UniProtKB">
        <authorList>
            <consortium name="RefSeq"/>
        </authorList>
    </citation>
    <scope>IDENTIFICATION</scope>
</reference>